<organism evidence="1 2">
    <name type="scientific">Aeromicrobium terrae</name>
    <dbReference type="NCBI Taxonomy" id="2498846"/>
    <lineage>
        <taxon>Bacteria</taxon>
        <taxon>Bacillati</taxon>
        <taxon>Actinomycetota</taxon>
        <taxon>Actinomycetes</taxon>
        <taxon>Propionibacteriales</taxon>
        <taxon>Nocardioidaceae</taxon>
        <taxon>Aeromicrobium</taxon>
    </lineage>
</organism>
<keyword evidence="2" id="KW-1185">Reference proteome</keyword>
<dbReference type="Pfam" id="PF03883">
    <property type="entry name" value="H2O2_YaaD"/>
    <property type="match status" value="1"/>
</dbReference>
<evidence type="ECO:0000313" key="2">
    <source>
        <dbReference type="Proteomes" id="UP000321571"/>
    </source>
</evidence>
<protein>
    <submittedName>
        <fullName evidence="1">Peroxide stress protein YaaA</fullName>
    </submittedName>
</protein>
<gene>
    <name evidence="1" type="ORF">FHP06_00355</name>
</gene>
<dbReference type="GO" id="GO:0033194">
    <property type="term" value="P:response to hydroperoxide"/>
    <property type="evidence" value="ECO:0007669"/>
    <property type="project" value="TreeGrafter"/>
</dbReference>
<proteinExistence type="predicted"/>
<dbReference type="InterPro" id="IPR005583">
    <property type="entry name" value="YaaA"/>
</dbReference>
<dbReference type="Proteomes" id="UP000321571">
    <property type="component" value="Unassembled WGS sequence"/>
</dbReference>
<evidence type="ECO:0000313" key="1">
    <source>
        <dbReference type="EMBL" id="TXL62734.1"/>
    </source>
</evidence>
<reference evidence="1 2" key="1">
    <citation type="submission" date="2019-06" db="EMBL/GenBank/DDBJ databases">
        <title>Aeromicrobium sp. nov., isolated from a maize field.</title>
        <authorList>
            <person name="Lin S.-Y."/>
            <person name="Tsai C.-F."/>
            <person name="Young C.-C."/>
        </authorList>
    </citation>
    <scope>NUCLEOTIDE SEQUENCE [LARGE SCALE GENOMIC DNA]</scope>
    <source>
        <strain evidence="1 2">CC-CFT486</strain>
    </source>
</reference>
<accession>A0A5C8NLK6</accession>
<dbReference type="OrthoDB" id="3210767at2"/>
<dbReference type="AlphaFoldDB" id="A0A5C8NLK6"/>
<dbReference type="EMBL" id="VDUX01000001">
    <property type="protein sequence ID" value="TXL62734.1"/>
    <property type="molecule type" value="Genomic_DNA"/>
</dbReference>
<dbReference type="PANTHER" id="PTHR30283">
    <property type="entry name" value="PEROXIDE STRESS RESPONSE PROTEIN YAAA"/>
    <property type="match status" value="1"/>
</dbReference>
<dbReference type="PANTHER" id="PTHR30283:SF4">
    <property type="entry name" value="PEROXIDE STRESS RESISTANCE PROTEIN YAAA"/>
    <property type="match status" value="1"/>
</dbReference>
<name>A0A5C8NLK6_9ACTN</name>
<comment type="caution">
    <text evidence="1">The sequence shown here is derived from an EMBL/GenBank/DDBJ whole genome shotgun (WGS) entry which is preliminary data.</text>
</comment>
<dbReference type="RefSeq" id="WP_147682706.1">
    <property type="nucleotide sequence ID" value="NZ_VDUX01000001.1"/>
</dbReference>
<dbReference type="GO" id="GO:0005829">
    <property type="term" value="C:cytosol"/>
    <property type="evidence" value="ECO:0007669"/>
    <property type="project" value="TreeGrafter"/>
</dbReference>
<sequence length="254" mass="27458">MLILLPPSEGKTSPATGEPLRLDALDLPALNPTRERVLRSLVAVCQGNATRAMKRLGLGPTQADAVERNAALLEQPAARADEVYTGVLFEAWDPSTLSRAVRRRADETVAIASALFGLVRPSDAIPAYRLSGTVTLPRLGPVAGLWRPKLGPVLDGLVGHGLLVDLRSGTYVNLHKPAGALAERTATVRVLHERDGKRSVVSHFNKATKGRVVRALLEQDVRARSIDELREALGDLGWTVERDGRRLDVVVSEL</sequence>